<dbReference type="Proteomes" id="UP000646579">
    <property type="component" value="Unassembled WGS sequence"/>
</dbReference>
<proteinExistence type="predicted"/>
<feature type="domain" description="N-acetyltransferase" evidence="1">
    <location>
        <begin position="103"/>
        <end position="242"/>
    </location>
</feature>
<organism evidence="2 3">
    <name type="scientific">Devosia pacifica</name>
    <dbReference type="NCBI Taxonomy" id="1335967"/>
    <lineage>
        <taxon>Bacteria</taxon>
        <taxon>Pseudomonadati</taxon>
        <taxon>Pseudomonadota</taxon>
        <taxon>Alphaproteobacteria</taxon>
        <taxon>Hyphomicrobiales</taxon>
        <taxon>Devosiaceae</taxon>
        <taxon>Devosia</taxon>
    </lineage>
</organism>
<dbReference type="InterPro" id="IPR016181">
    <property type="entry name" value="Acyl_CoA_acyltransferase"/>
</dbReference>
<dbReference type="EMBL" id="BMZE01000004">
    <property type="protein sequence ID" value="GHA35546.1"/>
    <property type="molecule type" value="Genomic_DNA"/>
</dbReference>
<keyword evidence="3" id="KW-1185">Reference proteome</keyword>
<dbReference type="CDD" id="cd04301">
    <property type="entry name" value="NAT_SF"/>
    <property type="match status" value="1"/>
</dbReference>
<name>A0A918SD32_9HYPH</name>
<reference evidence="2" key="2">
    <citation type="submission" date="2020-09" db="EMBL/GenBank/DDBJ databases">
        <authorList>
            <person name="Sun Q."/>
            <person name="Kim S."/>
        </authorList>
    </citation>
    <scope>NUCLEOTIDE SEQUENCE</scope>
    <source>
        <strain evidence="2">KCTC 32437</strain>
    </source>
</reference>
<comment type="caution">
    <text evidence="2">The sequence shown here is derived from an EMBL/GenBank/DDBJ whole genome shotgun (WGS) entry which is preliminary data.</text>
</comment>
<gene>
    <name evidence="2" type="ORF">GCM10007989_34390</name>
</gene>
<dbReference type="RefSeq" id="WP_189427027.1">
    <property type="nucleotide sequence ID" value="NZ_BMZE01000004.1"/>
</dbReference>
<dbReference type="AlphaFoldDB" id="A0A918SD32"/>
<dbReference type="SUPFAM" id="SSF55729">
    <property type="entry name" value="Acyl-CoA N-acyltransferases (Nat)"/>
    <property type="match status" value="1"/>
</dbReference>
<accession>A0A918SD32</accession>
<reference evidence="2" key="1">
    <citation type="journal article" date="2014" name="Int. J. Syst. Evol. Microbiol.">
        <title>Complete genome sequence of Corynebacterium casei LMG S-19264T (=DSM 44701T), isolated from a smear-ripened cheese.</title>
        <authorList>
            <consortium name="US DOE Joint Genome Institute (JGI-PGF)"/>
            <person name="Walter F."/>
            <person name="Albersmeier A."/>
            <person name="Kalinowski J."/>
            <person name="Ruckert C."/>
        </authorList>
    </citation>
    <scope>NUCLEOTIDE SEQUENCE</scope>
    <source>
        <strain evidence="2">KCTC 32437</strain>
    </source>
</reference>
<dbReference type="InterPro" id="IPR000182">
    <property type="entry name" value="GNAT_dom"/>
</dbReference>
<evidence type="ECO:0000259" key="1">
    <source>
        <dbReference type="PROSITE" id="PS51186"/>
    </source>
</evidence>
<sequence length="242" mass="27023">MSDRSTMPEASTIDRWGLNAMPAFVEVDNGNTVFRAAGGFNYRNSSVTVFDATKEDASLLVNEVLAFSSQHAIEPVLRVLGSPSTFEADLEALGWRPFRRCLVMTRPGTPTGNADDVADLPLEDWLDLQVRHKQISGKDEELFRQIFGNLSSAARPIVFARDNRPASALLHQEDGWLGLMNMLVDPEKRGMGLGKSFLNAILSLPSKGFWLQVFIENTPAIKLYESNGFTTAYPYCYWRQAR</sequence>
<dbReference type="GO" id="GO:0016747">
    <property type="term" value="F:acyltransferase activity, transferring groups other than amino-acyl groups"/>
    <property type="evidence" value="ECO:0007669"/>
    <property type="project" value="InterPro"/>
</dbReference>
<evidence type="ECO:0000313" key="2">
    <source>
        <dbReference type="EMBL" id="GHA35546.1"/>
    </source>
</evidence>
<evidence type="ECO:0000313" key="3">
    <source>
        <dbReference type="Proteomes" id="UP000646579"/>
    </source>
</evidence>
<dbReference type="Pfam" id="PF00583">
    <property type="entry name" value="Acetyltransf_1"/>
    <property type="match status" value="1"/>
</dbReference>
<dbReference type="PROSITE" id="PS51186">
    <property type="entry name" value="GNAT"/>
    <property type="match status" value="1"/>
</dbReference>
<protein>
    <recommendedName>
        <fullName evidence="1">N-acetyltransferase domain-containing protein</fullName>
    </recommendedName>
</protein>
<dbReference type="Gene3D" id="3.40.630.30">
    <property type="match status" value="1"/>
</dbReference>